<evidence type="ECO:0000256" key="1">
    <source>
        <dbReference type="SAM" id="MobiDB-lite"/>
    </source>
</evidence>
<dbReference type="InterPro" id="IPR038717">
    <property type="entry name" value="Tc1-like_DDE_dom"/>
</dbReference>
<proteinExistence type="predicted"/>
<gene>
    <name evidence="3" type="ORF">BHS09_26215</name>
</gene>
<evidence type="ECO:0000313" key="4">
    <source>
        <dbReference type="Proteomes" id="UP000320179"/>
    </source>
</evidence>
<dbReference type="Proteomes" id="UP000320179">
    <property type="component" value="Chromosome"/>
</dbReference>
<sequence length="127" mass="14584">MLAYAKEGRGTRDSGAPQDIANHYPDVETIHMVLDNLSTHSCRALEIRYGVRAGRRLWRCFTVHFTPVYGSWLNQAEVEISLLSRQCLGSRRIPTLDKLAQETDAWARWASHQRLRIRWLLVAEHGG</sequence>
<reference evidence="3 4" key="1">
    <citation type="journal article" date="2019" name="Science">
        <title>Social genes are selection hotspots in kin groups of a soil microbe.</title>
        <authorList>
            <person name="Wielgoss S."/>
            <person name="Wolfensberger R."/>
            <person name="Sun L."/>
            <person name="Fiegna F."/>
            <person name="Velicer G.J."/>
        </authorList>
    </citation>
    <scope>NUCLEOTIDE SEQUENCE [LARGE SCALE GENOMIC DNA]</scope>
    <source>
        <strain evidence="3 4">MC3.5.9c15</strain>
    </source>
</reference>
<evidence type="ECO:0000259" key="2">
    <source>
        <dbReference type="Pfam" id="PF13358"/>
    </source>
</evidence>
<feature type="domain" description="Tc1-like transposase DDE" evidence="2">
    <location>
        <begin position="19"/>
        <end position="99"/>
    </location>
</feature>
<dbReference type="Pfam" id="PF13358">
    <property type="entry name" value="DDE_3"/>
    <property type="match status" value="1"/>
</dbReference>
<dbReference type="AlphaFoldDB" id="A0AAE6G395"/>
<protein>
    <recommendedName>
        <fullName evidence="2">Tc1-like transposase DDE domain-containing protein</fullName>
    </recommendedName>
</protein>
<feature type="compositionally biased region" description="Basic and acidic residues" evidence="1">
    <location>
        <begin position="1"/>
        <end position="12"/>
    </location>
</feature>
<accession>A0AAE6G395</accession>
<name>A0AAE6G395_MYXXA</name>
<feature type="region of interest" description="Disordered" evidence="1">
    <location>
        <begin position="1"/>
        <end position="20"/>
    </location>
</feature>
<dbReference type="EMBL" id="CP017174">
    <property type="protein sequence ID" value="QDE70190.1"/>
    <property type="molecule type" value="Genomic_DNA"/>
</dbReference>
<organism evidence="3 4">
    <name type="scientific">Myxococcus xanthus</name>
    <dbReference type="NCBI Taxonomy" id="34"/>
    <lineage>
        <taxon>Bacteria</taxon>
        <taxon>Pseudomonadati</taxon>
        <taxon>Myxococcota</taxon>
        <taxon>Myxococcia</taxon>
        <taxon>Myxococcales</taxon>
        <taxon>Cystobacterineae</taxon>
        <taxon>Myxococcaceae</taxon>
        <taxon>Myxococcus</taxon>
    </lineage>
</organism>
<evidence type="ECO:0000313" key="3">
    <source>
        <dbReference type="EMBL" id="QDE70190.1"/>
    </source>
</evidence>